<feature type="transmembrane region" description="Helical" evidence="7">
    <location>
        <begin position="196"/>
        <end position="213"/>
    </location>
</feature>
<keyword evidence="9" id="KW-1185">Reference proteome</keyword>
<comment type="caution">
    <text evidence="8">The sequence shown here is derived from an EMBL/GenBank/DDBJ whole genome shotgun (WGS) entry which is preliminary data.</text>
</comment>
<protein>
    <submittedName>
        <fullName evidence="8">Urea transporter</fullName>
    </submittedName>
</protein>
<organism evidence="8 9">
    <name type="scientific">Dyadobacter fermentans</name>
    <dbReference type="NCBI Taxonomy" id="94254"/>
    <lineage>
        <taxon>Bacteria</taxon>
        <taxon>Pseudomonadati</taxon>
        <taxon>Bacteroidota</taxon>
        <taxon>Cytophagia</taxon>
        <taxon>Cytophagales</taxon>
        <taxon>Spirosomataceae</taxon>
        <taxon>Dyadobacter</taxon>
    </lineage>
</organism>
<feature type="transmembrane region" description="Helical" evidence="7">
    <location>
        <begin position="95"/>
        <end position="113"/>
    </location>
</feature>
<dbReference type="PIRSF" id="PIRSF016502">
    <property type="entry name" value="Urea_transporter"/>
    <property type="match status" value="1"/>
</dbReference>
<feature type="transmembrane region" description="Helical" evidence="7">
    <location>
        <begin position="244"/>
        <end position="261"/>
    </location>
</feature>
<comment type="subcellular location">
    <subcellularLocation>
        <location evidence="1">Cell membrane</location>
        <topology evidence="1">Multi-pass membrane protein</topology>
    </subcellularLocation>
</comment>
<feature type="transmembrane region" description="Helical" evidence="7">
    <location>
        <begin position="171"/>
        <end position="189"/>
    </location>
</feature>
<feature type="transmembrane region" description="Helical" evidence="7">
    <location>
        <begin position="120"/>
        <end position="139"/>
    </location>
</feature>
<keyword evidence="3" id="KW-1003">Cell membrane</keyword>
<dbReference type="EMBL" id="JAVDTI010000002">
    <property type="protein sequence ID" value="MDR6804828.1"/>
    <property type="molecule type" value="Genomic_DNA"/>
</dbReference>
<keyword evidence="6 7" id="KW-0472">Membrane</keyword>
<keyword evidence="5 7" id="KW-1133">Transmembrane helix</keyword>
<evidence type="ECO:0000256" key="3">
    <source>
        <dbReference type="ARBA" id="ARBA00022475"/>
    </source>
</evidence>
<feature type="transmembrane region" description="Helical" evidence="7">
    <location>
        <begin position="69"/>
        <end position="89"/>
    </location>
</feature>
<evidence type="ECO:0000256" key="1">
    <source>
        <dbReference type="ARBA" id="ARBA00004651"/>
    </source>
</evidence>
<feature type="transmembrane region" description="Helical" evidence="7">
    <location>
        <begin position="267"/>
        <end position="287"/>
    </location>
</feature>
<evidence type="ECO:0000256" key="7">
    <source>
        <dbReference type="SAM" id="Phobius"/>
    </source>
</evidence>
<evidence type="ECO:0000256" key="6">
    <source>
        <dbReference type="ARBA" id="ARBA00023136"/>
    </source>
</evidence>
<sequence length="302" mass="32777">MDLIEKRAPFISETLKGVGQIMLQENIWTGLLFLAGIFYDDATMGVAAILAAATGTLTARVLRYDPTQISMGLYGFSAALVGVALTFHFRAEPVVWVMIVAGSAVAAVIQHFFIERKIPVFTLPFILVTWVLVFCLHHFTGIPAPVALVETSMFSNEVNDFTTSTNGFGEVIFQGSFLAGVIFMVAVFISSPVAALYGLAGSILGAWIALLFAEPITQVHIGLFSFNAVLCSIVFAGVKRKDGLLAFIACTLAVLIDIYLLKADWDILTKAGGVLTFPFVLGTWLTLPVRKLFYRFSNESEA</sequence>
<gene>
    <name evidence="8" type="ORF">J2W84_001874</name>
</gene>
<evidence type="ECO:0000313" key="9">
    <source>
        <dbReference type="Proteomes" id="UP001264980"/>
    </source>
</evidence>
<dbReference type="RefSeq" id="WP_309982095.1">
    <property type="nucleotide sequence ID" value="NZ_JAVDTI010000002.1"/>
</dbReference>
<evidence type="ECO:0000256" key="5">
    <source>
        <dbReference type="ARBA" id="ARBA00022989"/>
    </source>
</evidence>
<evidence type="ECO:0000256" key="2">
    <source>
        <dbReference type="ARBA" id="ARBA00005914"/>
    </source>
</evidence>
<comment type="similarity">
    <text evidence="2">Belongs to the urea transporter family.</text>
</comment>
<feature type="transmembrane region" description="Helical" evidence="7">
    <location>
        <begin position="45"/>
        <end position="62"/>
    </location>
</feature>
<proteinExistence type="inferred from homology"/>
<dbReference type="PANTHER" id="PTHR10464:SF4">
    <property type="entry name" value="UREA TRANSPORTER"/>
    <property type="match status" value="1"/>
</dbReference>
<evidence type="ECO:0000313" key="8">
    <source>
        <dbReference type="EMBL" id="MDR6804828.1"/>
    </source>
</evidence>
<feature type="transmembrane region" description="Helical" evidence="7">
    <location>
        <begin position="219"/>
        <end position="237"/>
    </location>
</feature>
<dbReference type="Gene3D" id="1.10.3430.10">
    <property type="entry name" value="Ammonium transporter AmtB like domains"/>
    <property type="match status" value="1"/>
</dbReference>
<dbReference type="InterPro" id="IPR004937">
    <property type="entry name" value="Urea_transporter"/>
</dbReference>
<dbReference type="Proteomes" id="UP001264980">
    <property type="component" value="Unassembled WGS sequence"/>
</dbReference>
<dbReference type="InterPro" id="IPR029020">
    <property type="entry name" value="Ammonium/urea_transptr"/>
</dbReference>
<name>A0ABU1QUK6_9BACT</name>
<dbReference type="PANTHER" id="PTHR10464">
    <property type="entry name" value="UREA TRANSPORTER"/>
    <property type="match status" value="1"/>
</dbReference>
<dbReference type="Pfam" id="PF03253">
    <property type="entry name" value="UT"/>
    <property type="match status" value="1"/>
</dbReference>
<reference evidence="8 9" key="1">
    <citation type="submission" date="2023-07" db="EMBL/GenBank/DDBJ databases">
        <title>Sorghum-associated microbial communities from plants grown in Nebraska, USA.</title>
        <authorList>
            <person name="Schachtman D."/>
        </authorList>
    </citation>
    <scope>NUCLEOTIDE SEQUENCE [LARGE SCALE GENOMIC DNA]</scope>
    <source>
        <strain evidence="8 9">BE57</strain>
    </source>
</reference>
<keyword evidence="4 7" id="KW-0812">Transmembrane</keyword>
<evidence type="ECO:0000256" key="4">
    <source>
        <dbReference type="ARBA" id="ARBA00022692"/>
    </source>
</evidence>
<accession>A0ABU1QUK6</accession>